<accession>A0AAF0PSY0</accession>
<evidence type="ECO:0000313" key="2">
    <source>
        <dbReference type="Proteomes" id="UP001234989"/>
    </source>
</evidence>
<proteinExistence type="predicted"/>
<organism evidence="1 2">
    <name type="scientific">Solanum verrucosum</name>
    <dbReference type="NCBI Taxonomy" id="315347"/>
    <lineage>
        <taxon>Eukaryota</taxon>
        <taxon>Viridiplantae</taxon>
        <taxon>Streptophyta</taxon>
        <taxon>Embryophyta</taxon>
        <taxon>Tracheophyta</taxon>
        <taxon>Spermatophyta</taxon>
        <taxon>Magnoliopsida</taxon>
        <taxon>eudicotyledons</taxon>
        <taxon>Gunneridae</taxon>
        <taxon>Pentapetalae</taxon>
        <taxon>asterids</taxon>
        <taxon>lamiids</taxon>
        <taxon>Solanales</taxon>
        <taxon>Solanaceae</taxon>
        <taxon>Solanoideae</taxon>
        <taxon>Solaneae</taxon>
        <taxon>Solanum</taxon>
    </lineage>
</organism>
<dbReference type="Gene3D" id="3.30.70.270">
    <property type="match status" value="1"/>
</dbReference>
<gene>
    <name evidence="1" type="ORF">MTR67_002040</name>
</gene>
<sequence length="71" mass="8366">MVTLPKPKSVRSLRGFLGLTGYCRRFIQSYGIISRPLTNMLQKNAFLWSEEAENAFERLKEAMDARNWWKL</sequence>
<dbReference type="InterPro" id="IPR043128">
    <property type="entry name" value="Rev_trsase/Diguanyl_cyclase"/>
</dbReference>
<dbReference type="AlphaFoldDB" id="A0AAF0PSY0"/>
<dbReference type="PANTHER" id="PTHR33064:SF37">
    <property type="entry name" value="RIBONUCLEASE H"/>
    <property type="match status" value="1"/>
</dbReference>
<dbReference type="PANTHER" id="PTHR33064">
    <property type="entry name" value="POL PROTEIN"/>
    <property type="match status" value="1"/>
</dbReference>
<dbReference type="Proteomes" id="UP001234989">
    <property type="component" value="Chromosome 1"/>
</dbReference>
<dbReference type="InterPro" id="IPR051320">
    <property type="entry name" value="Viral_Replic_Matur_Polypro"/>
</dbReference>
<keyword evidence="2" id="KW-1185">Reference proteome</keyword>
<dbReference type="EMBL" id="CP133612">
    <property type="protein sequence ID" value="WMV08655.1"/>
    <property type="molecule type" value="Genomic_DNA"/>
</dbReference>
<evidence type="ECO:0008006" key="3">
    <source>
        <dbReference type="Google" id="ProtNLM"/>
    </source>
</evidence>
<dbReference type="InterPro" id="IPR043502">
    <property type="entry name" value="DNA/RNA_pol_sf"/>
</dbReference>
<protein>
    <recommendedName>
        <fullName evidence="3">Reverse transcriptase/retrotransposon-derived protein RNase H-like domain-containing protein</fullName>
    </recommendedName>
</protein>
<evidence type="ECO:0000313" key="1">
    <source>
        <dbReference type="EMBL" id="WMV08655.1"/>
    </source>
</evidence>
<name>A0AAF0PSY0_SOLVR</name>
<reference evidence="1" key="1">
    <citation type="submission" date="2023-08" db="EMBL/GenBank/DDBJ databases">
        <title>A de novo genome assembly of Solanum verrucosum Schlechtendal, a Mexican diploid species geographically isolated from the other diploid A-genome species in potato relatives.</title>
        <authorList>
            <person name="Hosaka K."/>
        </authorList>
    </citation>
    <scope>NUCLEOTIDE SEQUENCE</scope>
    <source>
        <tissue evidence="1">Young leaves</tissue>
    </source>
</reference>
<dbReference type="SUPFAM" id="SSF56672">
    <property type="entry name" value="DNA/RNA polymerases"/>
    <property type="match status" value="1"/>
</dbReference>